<dbReference type="GO" id="GO:0050901">
    <property type="term" value="P:leukocyte tethering or rolling"/>
    <property type="evidence" value="ECO:0007669"/>
    <property type="project" value="TreeGrafter"/>
</dbReference>
<keyword evidence="2" id="KW-1133">Transmembrane helix</keyword>
<dbReference type="PANTHER" id="PTHR17384">
    <property type="entry name" value="P-SELECTIN GLYCOPROTEIN LIGAND-1"/>
    <property type="match status" value="1"/>
</dbReference>
<feature type="compositionally biased region" description="Polar residues" evidence="1">
    <location>
        <begin position="246"/>
        <end position="263"/>
    </location>
</feature>
<protein>
    <recommendedName>
        <fullName evidence="6">P-selectin glycoprotein ligand 1</fullName>
    </recommendedName>
</protein>
<dbReference type="Ensembl" id="ENSFTIT00000002291.1">
    <property type="protein sequence ID" value="ENSFTIP00000002175.1"/>
    <property type="gene ID" value="ENSFTIG00000001550.1"/>
</dbReference>
<dbReference type="GO" id="GO:0005886">
    <property type="term" value="C:plasma membrane"/>
    <property type="evidence" value="ECO:0007669"/>
    <property type="project" value="TreeGrafter"/>
</dbReference>
<keyword evidence="2" id="KW-0812">Transmembrane</keyword>
<evidence type="ECO:0000256" key="2">
    <source>
        <dbReference type="SAM" id="Phobius"/>
    </source>
</evidence>
<feature type="compositionally biased region" description="Polar residues" evidence="1">
    <location>
        <begin position="185"/>
        <end position="196"/>
    </location>
</feature>
<feature type="chain" id="PRO_5034595550" description="P-selectin glycoprotein ligand 1" evidence="3">
    <location>
        <begin position="24"/>
        <end position="395"/>
    </location>
</feature>
<dbReference type="AlphaFoldDB" id="A0A8C4TZ87"/>
<dbReference type="Proteomes" id="UP000694562">
    <property type="component" value="Unplaced"/>
</dbReference>
<feature type="compositionally biased region" description="Low complexity" evidence="1">
    <location>
        <begin position="270"/>
        <end position="284"/>
    </location>
</feature>
<feature type="compositionally biased region" description="Polar residues" evidence="1">
    <location>
        <begin position="217"/>
        <end position="227"/>
    </location>
</feature>
<dbReference type="OrthoDB" id="8927116at2759"/>
<evidence type="ECO:0000313" key="5">
    <source>
        <dbReference type="Proteomes" id="UP000694562"/>
    </source>
</evidence>
<evidence type="ECO:0008006" key="6">
    <source>
        <dbReference type="Google" id="ProtNLM"/>
    </source>
</evidence>
<organism evidence="4 5">
    <name type="scientific">Falco tinnunculus</name>
    <name type="common">Common kestrel</name>
    <dbReference type="NCBI Taxonomy" id="100819"/>
    <lineage>
        <taxon>Eukaryota</taxon>
        <taxon>Metazoa</taxon>
        <taxon>Chordata</taxon>
        <taxon>Craniata</taxon>
        <taxon>Vertebrata</taxon>
        <taxon>Euteleostomi</taxon>
        <taxon>Archelosauria</taxon>
        <taxon>Archosauria</taxon>
        <taxon>Dinosauria</taxon>
        <taxon>Saurischia</taxon>
        <taxon>Theropoda</taxon>
        <taxon>Coelurosauria</taxon>
        <taxon>Aves</taxon>
        <taxon>Neognathae</taxon>
        <taxon>Neoaves</taxon>
        <taxon>Telluraves</taxon>
        <taxon>Australaves</taxon>
        <taxon>Falconiformes</taxon>
        <taxon>Falconidae</taxon>
        <taxon>Falco</taxon>
    </lineage>
</organism>
<feature type="region of interest" description="Disordered" evidence="1">
    <location>
        <begin position="54"/>
        <end position="227"/>
    </location>
</feature>
<feature type="compositionally biased region" description="Polar residues" evidence="1">
    <location>
        <begin position="79"/>
        <end position="89"/>
    </location>
</feature>
<name>A0A8C4TZ87_FALTI</name>
<feature type="region of interest" description="Disordered" evidence="1">
    <location>
        <begin position="240"/>
        <end position="288"/>
    </location>
</feature>
<reference evidence="4" key="2">
    <citation type="submission" date="2025-09" db="UniProtKB">
        <authorList>
            <consortium name="Ensembl"/>
        </authorList>
    </citation>
    <scope>IDENTIFICATION</scope>
</reference>
<feature type="compositionally biased region" description="Polar residues" evidence="1">
    <location>
        <begin position="138"/>
        <end position="157"/>
    </location>
</feature>
<dbReference type="InterPro" id="IPR026195">
    <property type="entry name" value="PSGL-1"/>
</dbReference>
<keyword evidence="2" id="KW-0472">Membrane</keyword>
<reference evidence="4" key="1">
    <citation type="submission" date="2025-08" db="UniProtKB">
        <authorList>
            <consortium name="Ensembl"/>
        </authorList>
    </citation>
    <scope>IDENTIFICATION</scope>
</reference>
<evidence type="ECO:0000256" key="3">
    <source>
        <dbReference type="SAM" id="SignalP"/>
    </source>
</evidence>
<evidence type="ECO:0000313" key="4">
    <source>
        <dbReference type="Ensembl" id="ENSFTIP00000002175.1"/>
    </source>
</evidence>
<feature type="compositionally biased region" description="Low complexity" evidence="1">
    <location>
        <begin position="91"/>
        <end position="109"/>
    </location>
</feature>
<feature type="signal peptide" evidence="3">
    <location>
        <begin position="1"/>
        <end position="23"/>
    </location>
</feature>
<feature type="transmembrane region" description="Helical" evidence="2">
    <location>
        <begin position="305"/>
        <end position="330"/>
    </location>
</feature>
<sequence length="395" mass="40858">MAPGQAVPVMLVLVLSTLWVCEAMPLPEPGQHHGVQWVWGAAGQAQAEPLPLSRRKRADGGQQPNATATTPGHGHDASTMLSSNTSDSPEPNLLLSSAPAPAPSTNASLQQALMVPTTADPQDETDSPDPDLLLGSTPAPSTNASLQQALTAPTTADPQDETHSPDPDLLLGSTPPPAPSTNSSLQQALTAPTTADLQDETDSPDPDLLQGSEPAEPSTQAAPQKSITTVSSWLTSPGEEKMVANGTDSSSVTPPALDPTTTGYKKVRKAGAPPATTGLAPGVTQPRGTTAPLPWDPSRVMGKCLLAILLLALVAATFMVCTGVLGTLLWRRARTGHRRFSRTEMICISSLLPDGEVATNGPKAGPGRRPKLLLNGSSEADGDNLTLSSFLPEHS</sequence>
<dbReference type="OMA" id="NHMYPVR"/>
<proteinExistence type="predicted"/>
<keyword evidence="3" id="KW-0732">Signal</keyword>
<accession>A0A8C4TZ87</accession>
<keyword evidence="5" id="KW-1185">Reference proteome</keyword>
<dbReference type="PANTHER" id="PTHR17384:SF7">
    <property type="entry name" value="P-SELECTIN GLYCOPROTEIN LIGAND 1"/>
    <property type="match status" value="1"/>
</dbReference>
<feature type="region of interest" description="Disordered" evidence="1">
    <location>
        <begin position="357"/>
        <end position="381"/>
    </location>
</feature>
<evidence type="ECO:0000256" key="1">
    <source>
        <dbReference type="SAM" id="MobiDB-lite"/>
    </source>
</evidence>